<dbReference type="AlphaFoldDB" id="A0A914WVF6"/>
<feature type="transmembrane region" description="Helical" evidence="9">
    <location>
        <begin position="241"/>
        <end position="259"/>
    </location>
</feature>
<dbReference type="InterPro" id="IPR000276">
    <property type="entry name" value="GPCR_Rhodpsn"/>
</dbReference>
<feature type="transmembrane region" description="Helical" evidence="9">
    <location>
        <begin position="309"/>
        <end position="329"/>
    </location>
</feature>
<evidence type="ECO:0000256" key="5">
    <source>
        <dbReference type="ARBA" id="ARBA00023136"/>
    </source>
</evidence>
<keyword evidence="5 9" id="KW-0472">Membrane</keyword>
<evidence type="ECO:0000256" key="2">
    <source>
        <dbReference type="ARBA" id="ARBA00022692"/>
    </source>
</evidence>
<keyword evidence="7 8" id="KW-0807">Transducer</keyword>
<evidence type="ECO:0000256" key="3">
    <source>
        <dbReference type="ARBA" id="ARBA00022989"/>
    </source>
</evidence>
<dbReference type="InterPro" id="IPR017452">
    <property type="entry name" value="GPCR_Rhodpsn_7TM"/>
</dbReference>
<feature type="transmembrane region" description="Helical" evidence="9">
    <location>
        <begin position="349"/>
        <end position="371"/>
    </location>
</feature>
<dbReference type="PANTHER" id="PTHR24243">
    <property type="entry name" value="G-PROTEIN COUPLED RECEPTOR"/>
    <property type="match status" value="1"/>
</dbReference>
<evidence type="ECO:0000256" key="9">
    <source>
        <dbReference type="SAM" id="Phobius"/>
    </source>
</evidence>
<evidence type="ECO:0000256" key="4">
    <source>
        <dbReference type="ARBA" id="ARBA00023040"/>
    </source>
</evidence>
<name>A0A914WVF6_9BILA</name>
<evidence type="ECO:0000256" key="6">
    <source>
        <dbReference type="ARBA" id="ARBA00023170"/>
    </source>
</evidence>
<comment type="subcellular location">
    <subcellularLocation>
        <location evidence="1">Membrane</location>
        <topology evidence="1">Multi-pass membrane protein</topology>
    </subcellularLocation>
</comment>
<keyword evidence="6 8" id="KW-0675">Receptor</keyword>
<feature type="transmembrane region" description="Helical" evidence="9">
    <location>
        <begin position="66"/>
        <end position="92"/>
    </location>
</feature>
<keyword evidence="3 9" id="KW-1133">Transmembrane helix</keyword>
<keyword evidence="4 8" id="KW-0297">G-protein coupled receptor</keyword>
<dbReference type="PROSITE" id="PS00237">
    <property type="entry name" value="G_PROTEIN_RECEP_F1_1"/>
    <property type="match status" value="1"/>
</dbReference>
<feature type="transmembrane region" description="Helical" evidence="9">
    <location>
        <begin position="185"/>
        <end position="205"/>
    </location>
</feature>
<dbReference type="SUPFAM" id="SSF81321">
    <property type="entry name" value="Family A G protein-coupled receptor-like"/>
    <property type="match status" value="1"/>
</dbReference>
<comment type="similarity">
    <text evidence="8">Belongs to the G-protein coupled receptor 1 family.</text>
</comment>
<reference evidence="12" key="1">
    <citation type="submission" date="2022-11" db="UniProtKB">
        <authorList>
            <consortium name="WormBaseParasite"/>
        </authorList>
    </citation>
    <scope>IDENTIFICATION</scope>
</reference>
<evidence type="ECO:0000256" key="8">
    <source>
        <dbReference type="RuleBase" id="RU000688"/>
    </source>
</evidence>
<dbReference type="Gene3D" id="1.20.1070.10">
    <property type="entry name" value="Rhodopsin 7-helix transmembrane proteins"/>
    <property type="match status" value="1"/>
</dbReference>
<evidence type="ECO:0000259" key="10">
    <source>
        <dbReference type="PROSITE" id="PS50262"/>
    </source>
</evidence>
<feature type="transmembrane region" description="Helical" evidence="9">
    <location>
        <begin position="104"/>
        <end position="123"/>
    </location>
</feature>
<sequence>MRYKMLEDLKLDVSNHPSWEEVEKKFENQTLNITSELCENEAVASFIRHATIRLHDGYRVIDSHTFISIMTGIYVVIFILGTIGNFLTVAVIYKTPNLHSHTNYFLCSLACSDFLLVLVGVPSDLVVMWQPLRPPSFVGYCKLHSILISWFTNVSILTITSLTAERFIAICYPLHLRSYFNKPRVINFIKIIWILAIFPSALIGVQFEKTRHTDMCGNNYPEYGGLCSVPLSSAIPYSSEAMLILMFIIPMIFNLVCYLKIYQVLQEMAVVTTVHSPVTTCSSDSSTGILYIHTHKSAPHKSQQAQSMIIRMLMVISGVFFLCYFPFHVQRLIIHYNKEYCGSSELCWMLYPIAGVLQYISASLNPFFYNLMSLRFRIALKYWLRQMLISKRYIRVVRV</sequence>
<dbReference type="PANTHER" id="PTHR24243:SF208">
    <property type="entry name" value="PYROKININ-1 RECEPTOR"/>
    <property type="match status" value="1"/>
</dbReference>
<feature type="transmembrane region" description="Helical" evidence="9">
    <location>
        <begin position="143"/>
        <end position="164"/>
    </location>
</feature>
<dbReference type="PRINTS" id="PR00237">
    <property type="entry name" value="GPCRRHODOPSN"/>
</dbReference>
<evidence type="ECO:0000313" key="11">
    <source>
        <dbReference type="Proteomes" id="UP000887566"/>
    </source>
</evidence>
<evidence type="ECO:0000313" key="12">
    <source>
        <dbReference type="WBParaSite" id="PSAMB.scaffold4995size12937.g25703.t1"/>
    </source>
</evidence>
<accession>A0A914WVF6</accession>
<dbReference type="PROSITE" id="PS50262">
    <property type="entry name" value="G_PROTEIN_RECEP_F1_2"/>
    <property type="match status" value="1"/>
</dbReference>
<keyword evidence="2 8" id="KW-0812">Transmembrane</keyword>
<dbReference type="GO" id="GO:0008188">
    <property type="term" value="F:neuropeptide receptor activity"/>
    <property type="evidence" value="ECO:0007669"/>
    <property type="project" value="TreeGrafter"/>
</dbReference>
<dbReference type="Pfam" id="PF00001">
    <property type="entry name" value="7tm_1"/>
    <property type="match status" value="1"/>
</dbReference>
<evidence type="ECO:0000256" key="1">
    <source>
        <dbReference type="ARBA" id="ARBA00004141"/>
    </source>
</evidence>
<dbReference type="Proteomes" id="UP000887566">
    <property type="component" value="Unplaced"/>
</dbReference>
<evidence type="ECO:0000256" key="7">
    <source>
        <dbReference type="ARBA" id="ARBA00023224"/>
    </source>
</evidence>
<organism evidence="11 12">
    <name type="scientific">Plectus sambesii</name>
    <dbReference type="NCBI Taxonomy" id="2011161"/>
    <lineage>
        <taxon>Eukaryota</taxon>
        <taxon>Metazoa</taxon>
        <taxon>Ecdysozoa</taxon>
        <taxon>Nematoda</taxon>
        <taxon>Chromadorea</taxon>
        <taxon>Plectida</taxon>
        <taxon>Plectina</taxon>
        <taxon>Plectoidea</taxon>
        <taxon>Plectidae</taxon>
        <taxon>Plectus</taxon>
    </lineage>
</organism>
<dbReference type="GO" id="GO:0005886">
    <property type="term" value="C:plasma membrane"/>
    <property type="evidence" value="ECO:0007669"/>
    <property type="project" value="TreeGrafter"/>
</dbReference>
<protein>
    <submittedName>
        <fullName evidence="12">G-protein coupled receptors family 1 profile domain-containing protein</fullName>
    </submittedName>
</protein>
<keyword evidence="11" id="KW-1185">Reference proteome</keyword>
<dbReference type="WBParaSite" id="PSAMB.scaffold4995size12937.g25703.t1">
    <property type="protein sequence ID" value="PSAMB.scaffold4995size12937.g25703.t1"/>
    <property type="gene ID" value="PSAMB.scaffold4995size12937.g25703"/>
</dbReference>
<feature type="domain" description="G-protein coupled receptors family 1 profile" evidence="10">
    <location>
        <begin position="84"/>
        <end position="369"/>
    </location>
</feature>
<proteinExistence type="inferred from homology"/>